<comment type="pathway">
    <text evidence="2 15">Protein modification; protein glycosylation.</text>
</comment>
<keyword evidence="12 15" id="KW-0472">Membrane</keyword>
<keyword evidence="8 20" id="KW-0812">Transmembrane</keyword>
<feature type="disulfide bond" evidence="18">
    <location>
        <begin position="238"/>
        <end position="300"/>
    </location>
</feature>
<evidence type="ECO:0000256" key="5">
    <source>
        <dbReference type="ARBA" id="ARBA00022443"/>
    </source>
</evidence>
<dbReference type="FunFam" id="2.30.30.40:FF:000070">
    <property type="entry name" value="Alpha-(1,6)-fucosyltransferase"/>
    <property type="match status" value="1"/>
</dbReference>
<accession>A0A9Q0MQJ4</accession>
<dbReference type="InterPro" id="IPR036028">
    <property type="entry name" value="SH3-like_dom_sf"/>
</dbReference>
<dbReference type="EMBL" id="WJQU01000004">
    <property type="protein sequence ID" value="KAJ6636091.1"/>
    <property type="molecule type" value="Genomic_DNA"/>
</dbReference>
<evidence type="ECO:0000256" key="15">
    <source>
        <dbReference type="PIRNR" id="PIRNR000472"/>
    </source>
</evidence>
<keyword evidence="10 20" id="KW-1133">Transmembrane helix</keyword>
<dbReference type="Gene3D" id="1.10.287.1060">
    <property type="entry name" value="ESAT-6-like"/>
    <property type="match status" value="1"/>
</dbReference>
<keyword evidence="5" id="KW-0728">SH3 domain</keyword>
<evidence type="ECO:0000256" key="19">
    <source>
        <dbReference type="PROSITE-ProRule" id="PRU00992"/>
    </source>
</evidence>
<dbReference type="OrthoDB" id="2014825at2759"/>
<dbReference type="InterPro" id="IPR015827">
    <property type="entry name" value="Fut8"/>
</dbReference>
<keyword evidence="13 18" id="KW-1015">Disulfide bond</keyword>
<dbReference type="GO" id="GO:0032580">
    <property type="term" value="C:Golgi cisterna membrane"/>
    <property type="evidence" value="ECO:0007669"/>
    <property type="project" value="UniProtKB-SubCell"/>
</dbReference>
<dbReference type="Proteomes" id="UP001151699">
    <property type="component" value="Chromosome C"/>
</dbReference>
<feature type="transmembrane region" description="Helical" evidence="20">
    <location>
        <begin position="42"/>
        <end position="62"/>
    </location>
</feature>
<dbReference type="GO" id="GO:0006487">
    <property type="term" value="P:protein N-linked glycosylation"/>
    <property type="evidence" value="ECO:0007669"/>
    <property type="project" value="TreeGrafter"/>
</dbReference>
<proteinExistence type="inferred from homology"/>
<feature type="disulfide bond" evidence="18">
    <location>
        <begin position="497"/>
        <end position="504"/>
    </location>
</feature>
<evidence type="ECO:0000256" key="9">
    <source>
        <dbReference type="ARBA" id="ARBA00022968"/>
    </source>
</evidence>
<comment type="function">
    <text evidence="15">Catalyzes the addition of fucose in alpha 1-6 linkage to the first GlcNAc residue, next to the peptide chains in N-glycans.</text>
</comment>
<evidence type="ECO:0000256" key="7">
    <source>
        <dbReference type="ARBA" id="ARBA00022679"/>
    </source>
</evidence>
<evidence type="ECO:0000256" key="2">
    <source>
        <dbReference type="ARBA" id="ARBA00004922"/>
    </source>
</evidence>
<evidence type="ECO:0000313" key="22">
    <source>
        <dbReference type="EMBL" id="KAJ6636091.1"/>
    </source>
</evidence>
<dbReference type="GO" id="GO:0008424">
    <property type="term" value="F:glycoprotein 6-alpha-L-fucosyltransferase activity"/>
    <property type="evidence" value="ECO:0007669"/>
    <property type="project" value="UniProtKB-EC"/>
</dbReference>
<feature type="short sequence motif" description="SH3-binding" evidence="17">
    <location>
        <begin position="331"/>
        <end position="337"/>
    </location>
</feature>
<dbReference type="InterPro" id="IPR045573">
    <property type="entry name" value="Fut8_N_cat"/>
</dbReference>
<keyword evidence="11 15" id="KW-0333">Golgi apparatus</keyword>
<evidence type="ECO:0000256" key="18">
    <source>
        <dbReference type="PIRSR" id="PIRSR000472-52"/>
    </source>
</evidence>
<sequence length="606" mass="69931">MFMKPKGNRIVLTFLYMKTDKRSAQLLLVTMSLFRQFTGMSVYTRVLVFFVLLWGFLVFIFASKLNTPTVSDSEYTMKRLNQAITFLEDSKKRNAELKALIDEYLSEKYYRPEQKKRLIDDIESKLIPSDALRKTINEPSTEYEQLRRRVQSNTQEMWNFVNAEMLKLKKTLSSNDARVTKQIDNMIEMAAEHKNSLLNDLNHLAEVDGYDAWRFKEAAALSDLVQRRLQYLQNPEDCNKAPKLVCRLNKGCGYGCQLHHVVYCFIMAYATERTLILKSKGWRYHKAGWEEVFKPISDTCLSADGSSHASWSGHIHNTQVVDLPIIDSLNPRPPYLPLAIPEDLAPRLKRLHGDPVTWWVGQFLKYLLRMQPDTQNMLDSGRQKLGFQRPIVGVHVRRTDKVGTEASLHSIEEYMTWVDDYFSKLEMTQTVEKRRVFLASDDPKVIEEARRKYPSYDIIGDPDVARMAAVSTRYTDSSLNGIIMDIHLLSMCDFLVCTFSSQVCRVAYEIMQAMYPDASNRFKSLDDIYYYGGQNAHNREAVLPHRPKNHDEIFMNVGDSVGVAGNHWDGFSKGKNERTNQAGLFPSFKVIDKVETADFPKYSNIK</sequence>
<dbReference type="AlphaFoldDB" id="A0A9Q0MQJ4"/>
<dbReference type="InterPro" id="IPR035653">
    <property type="entry name" value="Fut8_SH3"/>
</dbReference>
<dbReference type="FunFam" id="3.40.50.11350:FF:000001">
    <property type="entry name" value="Alpha-(1,6)-fucosyltransferase"/>
    <property type="match status" value="1"/>
</dbReference>
<protein>
    <recommendedName>
        <fullName evidence="4 15">Alpha-(1,6)-fucosyltransferase</fullName>
        <ecNumber evidence="3 15">2.4.1.68</ecNumber>
    </recommendedName>
</protein>
<evidence type="ECO:0000256" key="13">
    <source>
        <dbReference type="ARBA" id="ARBA00023157"/>
    </source>
</evidence>
<dbReference type="PANTHER" id="PTHR13132:SF29">
    <property type="entry name" value="ALPHA-(1,6)-FUCOSYLTRANSFERASE"/>
    <property type="match status" value="1"/>
</dbReference>
<dbReference type="Gene3D" id="3.40.50.11350">
    <property type="match status" value="1"/>
</dbReference>
<evidence type="ECO:0000256" key="11">
    <source>
        <dbReference type="ARBA" id="ARBA00023034"/>
    </source>
</evidence>
<evidence type="ECO:0000256" key="1">
    <source>
        <dbReference type="ARBA" id="ARBA00004447"/>
    </source>
</evidence>
<feature type="disulfide bond" evidence="18">
    <location>
        <begin position="252"/>
        <end position="256"/>
    </location>
</feature>
<dbReference type="InterPro" id="IPR027350">
    <property type="entry name" value="GT23_dom"/>
</dbReference>
<evidence type="ECO:0000313" key="23">
    <source>
        <dbReference type="Proteomes" id="UP001151699"/>
    </source>
</evidence>
<dbReference type="Gene3D" id="2.30.30.40">
    <property type="entry name" value="SH3 Domains"/>
    <property type="match status" value="1"/>
</dbReference>
<dbReference type="CDD" id="cd11792">
    <property type="entry name" value="SH3_Fut8"/>
    <property type="match status" value="1"/>
</dbReference>
<keyword evidence="7 15" id="KW-0808">Transferase</keyword>
<comment type="subcellular location">
    <subcellularLocation>
        <location evidence="1">Golgi apparatus</location>
        <location evidence="1">Golgi stack membrane</location>
        <topology evidence="1">Single-pass type II membrane protein</topology>
    </subcellularLocation>
</comment>
<dbReference type="PANTHER" id="PTHR13132">
    <property type="entry name" value="ALPHA- 1,6 -FUCOSYLTRANSFERASE"/>
    <property type="match status" value="1"/>
</dbReference>
<evidence type="ECO:0000259" key="21">
    <source>
        <dbReference type="PROSITE" id="PS51659"/>
    </source>
</evidence>
<keyword evidence="9" id="KW-0735">Signal-anchor</keyword>
<name>A0A9Q0MQJ4_9DIPT</name>
<dbReference type="Pfam" id="PF19745">
    <property type="entry name" value="FUT8_N_cat"/>
    <property type="match status" value="1"/>
</dbReference>
<dbReference type="SUPFAM" id="SSF50044">
    <property type="entry name" value="SH3-domain"/>
    <property type="match status" value="1"/>
</dbReference>
<evidence type="ECO:0000256" key="16">
    <source>
        <dbReference type="PIRSR" id="PIRSR000472-50"/>
    </source>
</evidence>
<evidence type="ECO:0000256" key="10">
    <source>
        <dbReference type="ARBA" id="ARBA00022989"/>
    </source>
</evidence>
<feature type="region of interest" description="Important for donor substrate binding" evidence="16 19">
    <location>
        <begin position="397"/>
        <end position="398"/>
    </location>
</feature>
<feature type="domain" description="GT23" evidence="21">
    <location>
        <begin position="240"/>
        <end position="525"/>
    </location>
</feature>
<dbReference type="PROSITE" id="PS51659">
    <property type="entry name" value="GT23"/>
    <property type="match status" value="1"/>
</dbReference>
<dbReference type="InterPro" id="IPR001452">
    <property type="entry name" value="SH3_domain"/>
</dbReference>
<keyword evidence="23" id="KW-1185">Reference proteome</keyword>
<evidence type="ECO:0000256" key="4">
    <source>
        <dbReference type="ARBA" id="ARBA00018201"/>
    </source>
</evidence>
<organism evidence="22 23">
    <name type="scientific">Pseudolycoriella hygida</name>
    <dbReference type="NCBI Taxonomy" id="35572"/>
    <lineage>
        <taxon>Eukaryota</taxon>
        <taxon>Metazoa</taxon>
        <taxon>Ecdysozoa</taxon>
        <taxon>Arthropoda</taxon>
        <taxon>Hexapoda</taxon>
        <taxon>Insecta</taxon>
        <taxon>Pterygota</taxon>
        <taxon>Neoptera</taxon>
        <taxon>Endopterygota</taxon>
        <taxon>Diptera</taxon>
        <taxon>Nematocera</taxon>
        <taxon>Sciaroidea</taxon>
        <taxon>Sciaridae</taxon>
        <taxon>Pseudolycoriella</taxon>
    </lineage>
</organism>
<feature type="disulfide bond" evidence="18">
    <location>
        <begin position="246"/>
        <end position="264"/>
    </location>
</feature>
<dbReference type="Pfam" id="PF14604">
    <property type="entry name" value="SH3_9"/>
    <property type="match status" value="1"/>
</dbReference>
<dbReference type="PIRSF" id="PIRSF000472">
    <property type="entry name" value="Alpha1_6FUT_euk"/>
    <property type="match status" value="1"/>
</dbReference>
<evidence type="ECO:0000256" key="20">
    <source>
        <dbReference type="SAM" id="Phobius"/>
    </source>
</evidence>
<keyword evidence="6 15" id="KW-0328">Glycosyltransferase</keyword>
<evidence type="ECO:0000256" key="14">
    <source>
        <dbReference type="ARBA" id="ARBA00093238"/>
    </source>
</evidence>
<comment type="caution">
    <text evidence="22">The sequence shown here is derived from an EMBL/GenBank/DDBJ whole genome shotgun (WGS) entry which is preliminary data.</text>
</comment>
<dbReference type="CDD" id="cd11300">
    <property type="entry name" value="Fut8_like"/>
    <property type="match status" value="1"/>
</dbReference>
<reference evidence="22" key="1">
    <citation type="submission" date="2022-07" db="EMBL/GenBank/DDBJ databases">
        <authorList>
            <person name="Trinca V."/>
            <person name="Uliana J.V.C."/>
            <person name="Torres T.T."/>
            <person name="Ward R.J."/>
            <person name="Monesi N."/>
        </authorList>
    </citation>
    <scope>NUCLEOTIDE SEQUENCE</scope>
    <source>
        <strain evidence="22">HSMRA1968</strain>
        <tissue evidence="22">Whole embryos</tissue>
    </source>
</reference>
<comment type="similarity">
    <text evidence="15 19">Belongs to the glycosyltransferase 23 family.</text>
</comment>
<evidence type="ECO:0000256" key="12">
    <source>
        <dbReference type="ARBA" id="ARBA00023136"/>
    </source>
</evidence>
<evidence type="ECO:0000256" key="17">
    <source>
        <dbReference type="PIRSR" id="PIRSR000472-51"/>
    </source>
</evidence>
<dbReference type="EC" id="2.4.1.68" evidence="3 15"/>
<evidence type="ECO:0000256" key="8">
    <source>
        <dbReference type="ARBA" id="ARBA00022692"/>
    </source>
</evidence>
<comment type="catalytic activity">
    <reaction evidence="14 15">
        <text>N(4)-{beta-D-GlcNAc-(1-&gt;2)-alpha-D-Man-(1-&gt;3)-[beta-D-GlcNAc-(1-&gt;2)-alpha-D-Man-(1-&gt;6)]-beta-D-Man-(1-&gt;4)-beta-D-GlcNAc-(1-&gt;4)-beta-D-GlcNAc}-L-asparaginyl-[protein] + GDP-beta-L-fucose = an N(4)-{beta-D-GlcNAc-(1-&gt;2)-alpha-D-Man-(1-&gt;3)-[beta-D-GlcNAc-(1-&gt;2)-alpha-D-Man-(1-&gt;6)]-beta-D-Man-(1-&gt;4)-beta-D-GlcNAc-(1-&gt;4)-[alpha-L-Fuc-(1-&gt;6)]-beta-D-GlcNAc}-L-asparaginyl-[protein] + GDP + H(+)</text>
        <dbReference type="Rhea" id="RHEA:12985"/>
        <dbReference type="Rhea" id="RHEA-COMP:13526"/>
        <dbReference type="Rhea" id="RHEA-COMP:13532"/>
        <dbReference type="ChEBI" id="CHEBI:15378"/>
        <dbReference type="ChEBI" id="CHEBI:57273"/>
        <dbReference type="ChEBI" id="CHEBI:58189"/>
        <dbReference type="ChEBI" id="CHEBI:60651"/>
        <dbReference type="ChEBI" id="CHEBI:137207"/>
        <dbReference type="EC" id="2.4.1.68"/>
    </reaction>
</comment>
<evidence type="ECO:0000256" key="3">
    <source>
        <dbReference type="ARBA" id="ARBA00012660"/>
    </source>
</evidence>
<gene>
    <name evidence="22" type="primary">FucT6</name>
    <name evidence="22" type="ORF">Bhyg_14678</name>
</gene>
<evidence type="ECO:0000256" key="6">
    <source>
        <dbReference type="ARBA" id="ARBA00022676"/>
    </source>
</evidence>